<gene>
    <name evidence="2" type="ORF">IV54_GL000939</name>
</gene>
<keyword evidence="1" id="KW-0472">Membrane</keyword>
<comment type="caution">
    <text evidence="2">The sequence shown here is derived from an EMBL/GenBank/DDBJ whole genome shotgun (WGS) entry which is preliminary data.</text>
</comment>
<feature type="transmembrane region" description="Helical" evidence="1">
    <location>
        <begin position="35"/>
        <end position="51"/>
    </location>
</feature>
<accession>A0A0R2LJQ8</accession>
<evidence type="ECO:0000256" key="1">
    <source>
        <dbReference type="SAM" id="Phobius"/>
    </source>
</evidence>
<feature type="transmembrane region" description="Helical" evidence="1">
    <location>
        <begin position="81"/>
        <end position="97"/>
    </location>
</feature>
<feature type="transmembrane region" description="Helical" evidence="1">
    <location>
        <begin position="58"/>
        <end position="75"/>
    </location>
</feature>
<evidence type="ECO:0008006" key="4">
    <source>
        <dbReference type="Google" id="ProtNLM"/>
    </source>
</evidence>
<keyword evidence="1" id="KW-1133">Transmembrane helix</keyword>
<proteinExistence type="predicted"/>
<dbReference type="STRING" id="616990.IV54_GL000939"/>
<dbReference type="AlphaFoldDB" id="A0A0R2LJQ8"/>
<dbReference type="PATRIC" id="fig|616990.3.peg.1011"/>
<organism evidence="2 3">
    <name type="scientific">Levilactobacillus paucivorans</name>
    <dbReference type="NCBI Taxonomy" id="616990"/>
    <lineage>
        <taxon>Bacteria</taxon>
        <taxon>Bacillati</taxon>
        <taxon>Bacillota</taxon>
        <taxon>Bacilli</taxon>
        <taxon>Lactobacillales</taxon>
        <taxon>Lactobacillaceae</taxon>
        <taxon>Levilactobacillus</taxon>
    </lineage>
</organism>
<dbReference type="EMBL" id="JQCA01000155">
    <property type="protein sequence ID" value="KRN98340.1"/>
    <property type="molecule type" value="Genomic_DNA"/>
</dbReference>
<evidence type="ECO:0000313" key="3">
    <source>
        <dbReference type="Proteomes" id="UP000051906"/>
    </source>
</evidence>
<name>A0A0R2LJQ8_9LACO</name>
<dbReference type="Proteomes" id="UP000051906">
    <property type="component" value="Unassembled WGS sequence"/>
</dbReference>
<reference evidence="2 3" key="1">
    <citation type="journal article" date="2015" name="Genome Announc.">
        <title>Expanding the biotechnology potential of lactobacilli through comparative genomics of 213 strains and associated genera.</title>
        <authorList>
            <person name="Sun Z."/>
            <person name="Harris H.M."/>
            <person name="McCann A."/>
            <person name="Guo C."/>
            <person name="Argimon S."/>
            <person name="Zhang W."/>
            <person name="Yang X."/>
            <person name="Jeffery I.B."/>
            <person name="Cooney J.C."/>
            <person name="Kagawa T.F."/>
            <person name="Liu W."/>
            <person name="Song Y."/>
            <person name="Salvetti E."/>
            <person name="Wrobel A."/>
            <person name="Rasinkangas P."/>
            <person name="Parkhill J."/>
            <person name="Rea M.C."/>
            <person name="O'Sullivan O."/>
            <person name="Ritari J."/>
            <person name="Douillard F.P."/>
            <person name="Paul Ross R."/>
            <person name="Yang R."/>
            <person name="Briner A.E."/>
            <person name="Felis G.E."/>
            <person name="de Vos W.M."/>
            <person name="Barrangou R."/>
            <person name="Klaenhammer T.R."/>
            <person name="Caufield P.W."/>
            <person name="Cui Y."/>
            <person name="Zhang H."/>
            <person name="O'Toole P.W."/>
        </authorList>
    </citation>
    <scope>NUCLEOTIDE SEQUENCE [LARGE SCALE GENOMIC DNA]</scope>
    <source>
        <strain evidence="2 3">DSM 22467</strain>
    </source>
</reference>
<protein>
    <recommendedName>
        <fullName evidence="4">Integral membrane protein</fullName>
    </recommendedName>
</protein>
<keyword evidence="1" id="KW-0812">Transmembrane</keyword>
<keyword evidence="3" id="KW-1185">Reference proteome</keyword>
<sequence>MRAYGSSRKDRLALLVPALATWIGISPVWRFGGLLIVINGLLAVMLGRWIFRRSQPGWWVIIWPMVYLIGAMLFLPQYTRYFAIVYLCLSYLGYGLTQTKKSVES</sequence>
<feature type="transmembrane region" description="Helical" evidence="1">
    <location>
        <begin position="12"/>
        <end position="29"/>
    </location>
</feature>
<evidence type="ECO:0000313" key="2">
    <source>
        <dbReference type="EMBL" id="KRN98340.1"/>
    </source>
</evidence>